<dbReference type="OrthoDB" id="10259249at2759"/>
<dbReference type="EMBL" id="LUCM01001936">
    <property type="protein sequence ID" value="KAA0198096.1"/>
    <property type="molecule type" value="Genomic_DNA"/>
</dbReference>
<evidence type="ECO:0000256" key="1">
    <source>
        <dbReference type="ARBA" id="ARBA00002404"/>
    </source>
</evidence>
<keyword evidence="5" id="KW-0963">Cytoplasm</keyword>
<dbReference type="AlphaFoldDB" id="A0A8E0S512"/>
<evidence type="ECO:0000313" key="8">
    <source>
        <dbReference type="EMBL" id="KAA0198096.1"/>
    </source>
</evidence>
<keyword evidence="7" id="KW-0966">Cell projection</keyword>
<evidence type="ECO:0000256" key="3">
    <source>
        <dbReference type="ARBA" id="ARBA00009205"/>
    </source>
</evidence>
<dbReference type="InterPro" id="IPR029416">
    <property type="entry name" value="CFAP300"/>
</dbReference>
<comment type="subcellular location">
    <subcellularLocation>
        <location evidence="2">Cytoplasm</location>
        <location evidence="2">Cytoskeleton</location>
        <location evidence="2">Cilium axoneme</location>
    </subcellularLocation>
</comment>
<protein>
    <recommendedName>
        <fullName evidence="4">Cilia- and flagella-associated protein 300</fullName>
    </recommendedName>
</protein>
<proteinExistence type="inferred from homology"/>
<dbReference type="GO" id="GO:0005930">
    <property type="term" value="C:axoneme"/>
    <property type="evidence" value="ECO:0007669"/>
    <property type="project" value="UniProtKB-SubCell"/>
</dbReference>
<name>A0A8E0S512_9TREM</name>
<evidence type="ECO:0000256" key="6">
    <source>
        <dbReference type="ARBA" id="ARBA00023212"/>
    </source>
</evidence>
<dbReference type="PANTHER" id="PTHR31078:SF1">
    <property type="entry name" value="CILIA- AND FLAGELLA-ASSOCIATED PROTEIN 300"/>
    <property type="match status" value="1"/>
</dbReference>
<evidence type="ECO:0000256" key="7">
    <source>
        <dbReference type="ARBA" id="ARBA00023273"/>
    </source>
</evidence>
<comment type="similarity">
    <text evidence="3">Belongs to the CFAP300 family.</text>
</comment>
<dbReference type="Pfam" id="PF14926">
    <property type="entry name" value="CFAP300"/>
    <property type="match status" value="1"/>
</dbReference>
<keyword evidence="6" id="KW-0206">Cytoskeleton</keyword>
<evidence type="ECO:0000256" key="2">
    <source>
        <dbReference type="ARBA" id="ARBA00004430"/>
    </source>
</evidence>
<dbReference type="PANTHER" id="PTHR31078">
    <property type="entry name" value="CILIA- AND FLAGELLA-ASSOCIATED PROTEIN 300"/>
    <property type="match status" value="1"/>
</dbReference>
<feature type="non-terminal residue" evidence="8">
    <location>
        <position position="1"/>
    </location>
</feature>
<organism evidence="8 9">
    <name type="scientific">Fasciolopsis buskii</name>
    <dbReference type="NCBI Taxonomy" id="27845"/>
    <lineage>
        <taxon>Eukaryota</taxon>
        <taxon>Metazoa</taxon>
        <taxon>Spiralia</taxon>
        <taxon>Lophotrochozoa</taxon>
        <taxon>Platyhelminthes</taxon>
        <taxon>Trematoda</taxon>
        <taxon>Digenea</taxon>
        <taxon>Plagiorchiida</taxon>
        <taxon>Echinostomata</taxon>
        <taxon>Echinostomatoidea</taxon>
        <taxon>Fasciolidae</taxon>
        <taxon>Fasciolopsis</taxon>
    </lineage>
</organism>
<dbReference type="Proteomes" id="UP000728185">
    <property type="component" value="Unassembled WGS sequence"/>
</dbReference>
<reference evidence="8" key="1">
    <citation type="submission" date="2019-05" db="EMBL/GenBank/DDBJ databases">
        <title>Annotation for the trematode Fasciolopsis buski.</title>
        <authorList>
            <person name="Choi Y.-J."/>
        </authorList>
    </citation>
    <scope>NUCLEOTIDE SEQUENCE</scope>
    <source>
        <strain evidence="8">HT</strain>
        <tissue evidence="8">Whole worm</tissue>
    </source>
</reference>
<evidence type="ECO:0000256" key="5">
    <source>
        <dbReference type="ARBA" id="ARBA00022490"/>
    </source>
</evidence>
<evidence type="ECO:0000313" key="9">
    <source>
        <dbReference type="Proteomes" id="UP000728185"/>
    </source>
</evidence>
<keyword evidence="9" id="KW-1185">Reference proteome</keyword>
<accession>A0A8E0S512</accession>
<evidence type="ECO:0000256" key="4">
    <source>
        <dbReference type="ARBA" id="ARBA00022174"/>
    </source>
</evidence>
<gene>
    <name evidence="8" type="ORF">FBUS_01498</name>
</gene>
<comment type="caution">
    <text evidence="8">The sequence shown here is derived from an EMBL/GenBank/DDBJ whole genome shotgun (WGS) entry which is preliminary data.</text>
</comment>
<sequence>PSKFELVLENVPCTFTSLSVFKKVRESTARSDGTVKRCLDDVIDSVLVSDELRRFLLDTDSDNYGLLTADERDQFLFRIFKHLCLGGELCQCEDNIDVYIELVRKIYRDLIRLATSSISCRHFLPRSVQKDPESRELQVISQVYYVKLFEGDHLIFPSSKEHPNTFAYTIVDPLKRNVILLYHSFGCGDF</sequence>
<comment type="function">
    <text evidence="1">Cilium- and flagellum-specific protein that plays a role in axonemal structure organization and motility. May play a role in outer and inner dynein arm assembly.</text>
</comment>